<dbReference type="AlphaFoldDB" id="A0A1R2CDH6"/>
<protein>
    <recommendedName>
        <fullName evidence="4">Kinesin-like protein</fullName>
    </recommendedName>
</protein>
<keyword evidence="2 3" id="KW-0067">ATP-binding</keyword>
<dbReference type="InterPro" id="IPR019821">
    <property type="entry name" value="Kinesin_motor_CS"/>
</dbReference>
<dbReference type="Gene3D" id="3.40.850.10">
    <property type="entry name" value="Kinesin motor domain"/>
    <property type="match status" value="1"/>
</dbReference>
<evidence type="ECO:0000256" key="3">
    <source>
        <dbReference type="PROSITE-ProRule" id="PRU00283"/>
    </source>
</evidence>
<dbReference type="InterPro" id="IPR027417">
    <property type="entry name" value="P-loop_NTPase"/>
</dbReference>
<name>A0A1R2CDH6_9CILI</name>
<keyword evidence="4" id="KW-0493">Microtubule</keyword>
<dbReference type="PROSITE" id="PS00411">
    <property type="entry name" value="KINESIN_MOTOR_1"/>
    <property type="match status" value="1"/>
</dbReference>
<dbReference type="PANTHER" id="PTHR47972">
    <property type="entry name" value="KINESIN-LIKE PROTEIN KLP-3"/>
    <property type="match status" value="1"/>
</dbReference>
<evidence type="ECO:0000256" key="1">
    <source>
        <dbReference type="ARBA" id="ARBA00022741"/>
    </source>
</evidence>
<feature type="domain" description="Kinesin motor" evidence="7">
    <location>
        <begin position="214"/>
        <end position="510"/>
    </location>
</feature>
<keyword evidence="5" id="KW-0175">Coiled coil</keyword>
<feature type="coiled-coil region" evidence="5">
    <location>
        <begin position="532"/>
        <end position="566"/>
    </location>
</feature>
<evidence type="ECO:0000256" key="5">
    <source>
        <dbReference type="SAM" id="Coils"/>
    </source>
</evidence>
<dbReference type="Gene3D" id="6.10.250.1080">
    <property type="match status" value="1"/>
</dbReference>
<dbReference type="InterPro" id="IPR027640">
    <property type="entry name" value="Kinesin-like_fam"/>
</dbReference>
<dbReference type="GO" id="GO:0005524">
    <property type="term" value="F:ATP binding"/>
    <property type="evidence" value="ECO:0007669"/>
    <property type="project" value="UniProtKB-UniRule"/>
</dbReference>
<dbReference type="SMART" id="SM00129">
    <property type="entry name" value="KISc"/>
    <property type="match status" value="1"/>
</dbReference>
<sequence length="952" mass="109715">MDTEASLRYELSMLRQEFKDYKDQAKEYEEMLELESNEKDIKIAEHEDRIEKLTHDLKLSKEKFAKNEQDVAKLQKELESLRATLKQHEEQKRELEQLNDQWENSARYLEYTKQELEERLYHAEESAILIKEELDEISIQKEIEIQHLKDEIKDLKQELSLLSSSNTNNPKVKELEEALNRALREQKEFQEKYRMIKEKSMSGNRDETDEITTTVRVIVKVRPFLDNDPRGTLCLMCNDTEIQIDSKKVGSAKCFMFEKVIGPEDVNDELFMDLENNINHAARGGNSCILAYGQTGSGKTYTMNGVISKSLEKLRQHFDGENVMISLQIIEIYNEQVKNLLTNDPLSRDWKDILNLSEIQLGNNWVIKAQDLIKKSCHKRQTKSTDSNEMSSRSHCIYTIRFSYNNVNGKIQFVDLAGSERINKSKVTGEALKETLHINKSLSALQDVITALETKSEHIPYRNSLLTRLLQPTLGGAESQVTVILTCSPCEDSVNETLCTLSLGTRIKSVDLCWALKKNIKSIEVERTLSLLEKERSEKLALIRKIEKLDRDLQDFQLAMKEKDLRTASMSVIIKQTEKKALEQSESYKKEIICLKARQQMDAKQIEAKVQEIKILEAKINELKISESIVNEMKKPDIKNSEIKSNELKRNDPKIIDPRTNEQKTLFIKTYDTKNQIIKPNELKFIEINSDLKSPQIKSNDFKYLDIKPSELKNPEVKTEPKNPEASIFSLKNPFDLKNPENKPETRYSEYKTNDIKNHESRPSEARKSDIKPSDLKIIESKFNDPKKYDPKSAEQKTNESKLTESKLADCKVMESKYLDAKFFEIKQRSESSKKKHSTLTSSTDCDTISKFIFSKQEDQKKFIIPARAEEIKKKPIIIFSSTDDKLLKNSSCMNFKILDASKRHTSTSPVTMKKSIAIPKVGKSTTPSRPQKPIIVKSVNAKPLIVKSRAG</sequence>
<feature type="binding site" evidence="3">
    <location>
        <begin position="293"/>
        <end position="300"/>
    </location>
    <ligand>
        <name>ATP</name>
        <dbReference type="ChEBI" id="CHEBI:30616"/>
    </ligand>
</feature>
<dbReference type="SUPFAM" id="SSF52540">
    <property type="entry name" value="P-loop containing nucleoside triphosphate hydrolases"/>
    <property type="match status" value="1"/>
</dbReference>
<dbReference type="Pfam" id="PF00225">
    <property type="entry name" value="Kinesin"/>
    <property type="match status" value="1"/>
</dbReference>
<evidence type="ECO:0000313" key="9">
    <source>
        <dbReference type="Proteomes" id="UP000187209"/>
    </source>
</evidence>
<dbReference type="OrthoDB" id="406852at2759"/>
<dbReference type="Proteomes" id="UP000187209">
    <property type="component" value="Unassembled WGS sequence"/>
</dbReference>
<feature type="region of interest" description="Disordered" evidence="6">
    <location>
        <begin position="714"/>
        <end position="802"/>
    </location>
</feature>
<evidence type="ECO:0000259" key="7">
    <source>
        <dbReference type="PROSITE" id="PS50067"/>
    </source>
</evidence>
<gene>
    <name evidence="8" type="ORF">SteCoe_11312</name>
</gene>
<keyword evidence="9" id="KW-1185">Reference proteome</keyword>
<dbReference type="GO" id="GO:0003777">
    <property type="term" value="F:microtubule motor activity"/>
    <property type="evidence" value="ECO:0007669"/>
    <property type="project" value="InterPro"/>
</dbReference>
<reference evidence="8 9" key="1">
    <citation type="submission" date="2016-11" db="EMBL/GenBank/DDBJ databases">
        <title>The macronuclear genome of Stentor coeruleus: a giant cell with tiny introns.</title>
        <authorList>
            <person name="Slabodnick M."/>
            <person name="Ruby J.G."/>
            <person name="Reiff S.B."/>
            <person name="Swart E.C."/>
            <person name="Gosai S."/>
            <person name="Prabakaran S."/>
            <person name="Witkowska E."/>
            <person name="Larue G.E."/>
            <person name="Fisher S."/>
            <person name="Freeman R.M."/>
            <person name="Gunawardena J."/>
            <person name="Chu W."/>
            <person name="Stover N.A."/>
            <person name="Gregory B.D."/>
            <person name="Nowacki M."/>
            <person name="Derisi J."/>
            <person name="Roy S.W."/>
            <person name="Marshall W.F."/>
            <person name="Sood P."/>
        </authorList>
    </citation>
    <scope>NUCLEOTIDE SEQUENCE [LARGE SCALE GENOMIC DNA]</scope>
    <source>
        <strain evidence="8">WM001</strain>
    </source>
</reference>
<evidence type="ECO:0000256" key="6">
    <source>
        <dbReference type="SAM" id="MobiDB-lite"/>
    </source>
</evidence>
<accession>A0A1R2CDH6</accession>
<proteinExistence type="inferred from homology"/>
<dbReference type="GO" id="GO:0008017">
    <property type="term" value="F:microtubule binding"/>
    <property type="evidence" value="ECO:0007669"/>
    <property type="project" value="InterPro"/>
</dbReference>
<evidence type="ECO:0000256" key="4">
    <source>
        <dbReference type="RuleBase" id="RU000394"/>
    </source>
</evidence>
<dbReference type="InterPro" id="IPR036961">
    <property type="entry name" value="Kinesin_motor_dom_sf"/>
</dbReference>
<dbReference type="InterPro" id="IPR001752">
    <property type="entry name" value="Kinesin_motor_dom"/>
</dbReference>
<comment type="caution">
    <text evidence="8">The sequence shown here is derived from an EMBL/GenBank/DDBJ whole genome shotgun (WGS) entry which is preliminary data.</text>
</comment>
<dbReference type="PANTHER" id="PTHR47972:SF28">
    <property type="entry name" value="KINESIN-LIKE PROTEIN KLP-3"/>
    <property type="match status" value="1"/>
</dbReference>
<feature type="compositionally biased region" description="Basic and acidic residues" evidence="6">
    <location>
        <begin position="714"/>
        <end position="723"/>
    </location>
</feature>
<dbReference type="GO" id="GO:0007018">
    <property type="term" value="P:microtubule-based movement"/>
    <property type="evidence" value="ECO:0007669"/>
    <property type="project" value="InterPro"/>
</dbReference>
<keyword evidence="1 3" id="KW-0547">Nucleotide-binding</keyword>
<evidence type="ECO:0000256" key="2">
    <source>
        <dbReference type="ARBA" id="ARBA00022840"/>
    </source>
</evidence>
<dbReference type="PRINTS" id="PR00380">
    <property type="entry name" value="KINESINHEAVY"/>
</dbReference>
<keyword evidence="3 4" id="KW-0505">Motor protein</keyword>
<dbReference type="GO" id="GO:0005874">
    <property type="term" value="C:microtubule"/>
    <property type="evidence" value="ECO:0007669"/>
    <property type="project" value="UniProtKB-KW"/>
</dbReference>
<feature type="compositionally biased region" description="Basic and acidic residues" evidence="6">
    <location>
        <begin position="738"/>
        <end position="802"/>
    </location>
</feature>
<comment type="similarity">
    <text evidence="3 4">Belongs to the TRAFAC class myosin-kinesin ATPase superfamily. Kinesin family.</text>
</comment>
<feature type="coiled-coil region" evidence="5">
    <location>
        <begin position="11"/>
        <end position="199"/>
    </location>
</feature>
<dbReference type="PROSITE" id="PS50067">
    <property type="entry name" value="KINESIN_MOTOR_2"/>
    <property type="match status" value="1"/>
</dbReference>
<dbReference type="EMBL" id="MPUH01000187">
    <property type="protein sequence ID" value="OMJ87069.1"/>
    <property type="molecule type" value="Genomic_DNA"/>
</dbReference>
<organism evidence="8 9">
    <name type="scientific">Stentor coeruleus</name>
    <dbReference type="NCBI Taxonomy" id="5963"/>
    <lineage>
        <taxon>Eukaryota</taxon>
        <taxon>Sar</taxon>
        <taxon>Alveolata</taxon>
        <taxon>Ciliophora</taxon>
        <taxon>Postciliodesmatophora</taxon>
        <taxon>Heterotrichea</taxon>
        <taxon>Heterotrichida</taxon>
        <taxon>Stentoridae</taxon>
        <taxon>Stentor</taxon>
    </lineage>
</organism>
<evidence type="ECO:0000313" key="8">
    <source>
        <dbReference type="EMBL" id="OMJ87069.1"/>
    </source>
</evidence>